<dbReference type="GeneID" id="106821513"/>
<proteinExistence type="inferred from homology"/>
<accession>A0ABM1FBM6</accession>
<dbReference type="PANTHER" id="PTHR12444:SF8">
    <property type="entry name" value="PROTEIN EFR3 HOMOLOG CMP44E"/>
    <property type="match status" value="1"/>
</dbReference>
<dbReference type="Proteomes" id="UP000695022">
    <property type="component" value="Unplaced"/>
</dbReference>
<dbReference type="SUPFAM" id="SSF48371">
    <property type="entry name" value="ARM repeat"/>
    <property type="match status" value="1"/>
</dbReference>
<sequence length="681" mass="77263">MCCACCFNACRPRYKILVDNIFPVNPQDGLVRNNMEKLTFYAMSSPEKLDRIGEYLAQKLNKNIYRRQKGFVTISMEALDQILLTCHAQTLNLFVESFLKMVQKLLECTEPDLQILATQSFVKFANIEEDTPSYHRGYDFFVSKFSSMCHSNEEQVDVRTRVRLAGIKGLQGVVRKTVNDDLQVNIWDQTHMDKIIPSLLFNMHADGRGDVAVSGGVSGNNDEMPAVLAEACLRDLLCRAAFGNIKSVLKPVLRHLHLHELWTQWHCDHDFPIRLFKIVTYAVQAQYSVGKKYTVSNTTAAYASATGLWDPLLRIALTEDPATRRLTQQILHALIDRHKNNDKFATPSIVEDIEDFGLSRDKCSRPDYMFMKKHGGEFLYCCYDSLLKSNNELDNFSAIYQTLALLAVEFQHDELLIEFLRIAFSLQELAQESHSWVVSMQNTGAVLHGIIASYLSLITKLIGLSAPITYVEEVIESRRKSAPYLLPDFVFGDENADASVPNPLDVKEDLLFKQSVMVAALKQHGHDTTRLSIPYTQNAVDSLNKARSMSDIKSISLTDADSAHSSPGIIRKNPEEDITFESLKMIMFESPEKAKALEEERQRRIVETFRTAPFEDIVARSEAKTQQIHDRLGEILSKIQLAPIESQAIDRSSQDSLDLIESVTTDQQPVYEMTYPELFVY</sequence>
<dbReference type="InterPro" id="IPR051851">
    <property type="entry name" value="EFR3_Homologs"/>
</dbReference>
<evidence type="ECO:0000313" key="3">
    <source>
        <dbReference type="RefSeq" id="XP_014681847.1"/>
    </source>
</evidence>
<evidence type="ECO:0000256" key="1">
    <source>
        <dbReference type="ARBA" id="ARBA00010216"/>
    </source>
</evidence>
<dbReference type="Pfam" id="PF21052">
    <property type="entry name" value="EFR3_ARM"/>
    <property type="match status" value="1"/>
</dbReference>
<name>A0ABM1FBM6_PRICU</name>
<evidence type="ECO:0000313" key="2">
    <source>
        <dbReference type="Proteomes" id="UP000695022"/>
    </source>
</evidence>
<protein>
    <submittedName>
        <fullName evidence="3">Protein EFR3 homolog B-like</fullName>
    </submittedName>
</protein>
<reference evidence="3" key="1">
    <citation type="submission" date="2025-08" db="UniProtKB">
        <authorList>
            <consortium name="RefSeq"/>
        </authorList>
    </citation>
    <scope>IDENTIFICATION</scope>
</reference>
<comment type="similarity">
    <text evidence="1">Belongs to the EFR3 family.</text>
</comment>
<organism evidence="2 3">
    <name type="scientific">Priapulus caudatus</name>
    <name type="common">Priapulid worm</name>
    <dbReference type="NCBI Taxonomy" id="37621"/>
    <lineage>
        <taxon>Eukaryota</taxon>
        <taxon>Metazoa</taxon>
        <taxon>Ecdysozoa</taxon>
        <taxon>Scalidophora</taxon>
        <taxon>Priapulida</taxon>
        <taxon>Priapulimorpha</taxon>
        <taxon>Priapulimorphida</taxon>
        <taxon>Priapulidae</taxon>
        <taxon>Priapulus</taxon>
    </lineage>
</organism>
<dbReference type="PANTHER" id="PTHR12444">
    <property type="entry name" value="PROTEIN EFR3 HOMOLOG CMP44E"/>
    <property type="match status" value="1"/>
</dbReference>
<dbReference type="RefSeq" id="XP_014681847.1">
    <property type="nucleotide sequence ID" value="XM_014826361.1"/>
</dbReference>
<dbReference type="InterPro" id="IPR049152">
    <property type="entry name" value="EFR3-like_ARM"/>
</dbReference>
<gene>
    <name evidence="3" type="primary">LOC106821513</name>
</gene>
<dbReference type="InterPro" id="IPR016024">
    <property type="entry name" value="ARM-type_fold"/>
</dbReference>
<keyword evidence="2" id="KW-1185">Reference proteome</keyword>